<dbReference type="EMBL" id="VBAO01000048">
    <property type="protein sequence ID" value="TMI84078.1"/>
    <property type="molecule type" value="Genomic_DNA"/>
</dbReference>
<name>A0A537JKM1_9BACT</name>
<evidence type="ECO:0000313" key="5">
    <source>
        <dbReference type="Proteomes" id="UP000320048"/>
    </source>
</evidence>
<dbReference type="Pfam" id="PF01156">
    <property type="entry name" value="IU_nuc_hydro"/>
    <property type="match status" value="1"/>
</dbReference>
<dbReference type="Proteomes" id="UP000320048">
    <property type="component" value="Unassembled WGS sequence"/>
</dbReference>
<dbReference type="PANTHER" id="PTHR12304:SF4">
    <property type="entry name" value="URIDINE NUCLEOSIDASE"/>
    <property type="match status" value="1"/>
</dbReference>
<dbReference type="InterPro" id="IPR023186">
    <property type="entry name" value="IUNH"/>
</dbReference>
<evidence type="ECO:0000256" key="1">
    <source>
        <dbReference type="ARBA" id="ARBA00022801"/>
    </source>
</evidence>
<gene>
    <name evidence="4" type="ORF">E6H04_01895</name>
</gene>
<dbReference type="InterPro" id="IPR036452">
    <property type="entry name" value="Ribo_hydro-like"/>
</dbReference>
<protein>
    <submittedName>
        <fullName evidence="4">Nucleoside hydrolase</fullName>
    </submittedName>
</protein>
<dbReference type="InterPro" id="IPR001910">
    <property type="entry name" value="Inosine/uridine_hydrolase_dom"/>
</dbReference>
<sequence length="163" mass="17594">PAAEFNIRFDPEAADIVFRSGVPLWMCGLNLTRQAGLDRGTIDRLERLGTRTARAMAGVLRVYLENLRARAGQASASLHDPCAVTILLEEPVITWAPMHVAVELRGEHTRGMTVCDARHIRAFNPAAAEGAGPLGHAPNANVAIGLDHARFLRLIEDALAGFP</sequence>
<keyword evidence="1 4" id="KW-0378">Hydrolase</keyword>
<dbReference type="GO" id="GO:0008477">
    <property type="term" value="F:purine nucleosidase activity"/>
    <property type="evidence" value="ECO:0007669"/>
    <property type="project" value="TreeGrafter"/>
</dbReference>
<dbReference type="GO" id="GO:0005829">
    <property type="term" value="C:cytosol"/>
    <property type="evidence" value="ECO:0007669"/>
    <property type="project" value="TreeGrafter"/>
</dbReference>
<proteinExistence type="predicted"/>
<evidence type="ECO:0000256" key="2">
    <source>
        <dbReference type="ARBA" id="ARBA00023295"/>
    </source>
</evidence>
<dbReference type="AlphaFoldDB" id="A0A537JKM1"/>
<keyword evidence="2" id="KW-0326">Glycosidase</keyword>
<organism evidence="4 5">
    <name type="scientific">Candidatus Segetimicrobium genomatis</name>
    <dbReference type="NCBI Taxonomy" id="2569760"/>
    <lineage>
        <taxon>Bacteria</taxon>
        <taxon>Bacillati</taxon>
        <taxon>Candidatus Sysuimicrobiota</taxon>
        <taxon>Candidatus Sysuimicrobiia</taxon>
        <taxon>Candidatus Sysuimicrobiales</taxon>
        <taxon>Candidatus Segetimicrobiaceae</taxon>
        <taxon>Candidatus Segetimicrobium</taxon>
    </lineage>
</organism>
<comment type="caution">
    <text evidence="4">The sequence shown here is derived from an EMBL/GenBank/DDBJ whole genome shotgun (WGS) entry which is preliminary data.</text>
</comment>
<dbReference type="GO" id="GO:0006152">
    <property type="term" value="P:purine nucleoside catabolic process"/>
    <property type="evidence" value="ECO:0007669"/>
    <property type="project" value="TreeGrafter"/>
</dbReference>
<evidence type="ECO:0000259" key="3">
    <source>
        <dbReference type="Pfam" id="PF01156"/>
    </source>
</evidence>
<reference evidence="4 5" key="1">
    <citation type="journal article" date="2019" name="Nat. Microbiol.">
        <title>Mediterranean grassland soil C-N compound turnover is dependent on rainfall and depth, and is mediated by genomically divergent microorganisms.</title>
        <authorList>
            <person name="Diamond S."/>
            <person name="Andeer P.F."/>
            <person name="Li Z."/>
            <person name="Crits-Christoph A."/>
            <person name="Burstein D."/>
            <person name="Anantharaman K."/>
            <person name="Lane K.R."/>
            <person name="Thomas B.C."/>
            <person name="Pan C."/>
            <person name="Northen T.R."/>
            <person name="Banfield J.F."/>
        </authorList>
    </citation>
    <scope>NUCLEOTIDE SEQUENCE [LARGE SCALE GENOMIC DNA]</scope>
    <source>
        <strain evidence="4">NP_7</strain>
    </source>
</reference>
<dbReference type="PANTHER" id="PTHR12304">
    <property type="entry name" value="INOSINE-URIDINE PREFERRING NUCLEOSIDE HYDROLASE"/>
    <property type="match status" value="1"/>
</dbReference>
<dbReference type="SUPFAM" id="SSF53590">
    <property type="entry name" value="Nucleoside hydrolase"/>
    <property type="match status" value="1"/>
</dbReference>
<dbReference type="Gene3D" id="3.90.245.10">
    <property type="entry name" value="Ribonucleoside hydrolase-like"/>
    <property type="match status" value="1"/>
</dbReference>
<evidence type="ECO:0000313" key="4">
    <source>
        <dbReference type="EMBL" id="TMI84078.1"/>
    </source>
</evidence>
<feature type="domain" description="Inosine/uridine-preferring nucleoside hydrolase" evidence="3">
    <location>
        <begin position="1"/>
        <end position="152"/>
    </location>
</feature>
<feature type="non-terminal residue" evidence="4">
    <location>
        <position position="1"/>
    </location>
</feature>
<accession>A0A537JKM1</accession>